<sequence length="379" mass="41532">MSTTASAAVSTSSQEFHEKAPRKGIPFGPHLFYDLSMNVKCHDTFDTLSNFLLPAIEGIRTPAFARDKESWGPSLIWANNYWKQRKAYYIDLLMVPGRDSVPENYLDQVVLASIDDDRAMCFDCCDCDYDVITKPITIPYEHIGTRLVRFKDFFSQIPQWVLDDPRNRGFQLWPAGGEAAAHNPDGSITLGHRVLAEDATAEAVSDELQFVFEQPGLRLPHTGSREARQQDVYFPPDDVPAGGEDDPLAEEEEYQAGYDPFPADPEQWALEEARAHYIDPMVPQIPPGGDPEGFFPPAEFRDPSWGPGPSHGPPWGPGYDYYGGGAPPGSGSGFGGGFGGGSGGGGFFGKRSAQSRDDNIDNVDRAMPLPAGEQREVPA</sequence>
<feature type="region of interest" description="Disordered" evidence="1">
    <location>
        <begin position="291"/>
        <end position="379"/>
    </location>
</feature>
<protein>
    <submittedName>
        <fullName evidence="2">Uncharacterized protein</fullName>
    </submittedName>
</protein>
<feature type="compositionally biased region" description="Low complexity" evidence="1">
    <location>
        <begin position="1"/>
        <end position="13"/>
    </location>
</feature>
<feature type="compositionally biased region" description="Gly residues" evidence="1">
    <location>
        <begin position="321"/>
        <end position="348"/>
    </location>
</feature>
<feature type="compositionally biased region" description="Low complexity" evidence="1">
    <location>
        <begin position="292"/>
        <end position="308"/>
    </location>
</feature>
<evidence type="ECO:0000256" key="1">
    <source>
        <dbReference type="SAM" id="MobiDB-lite"/>
    </source>
</evidence>
<feature type="compositionally biased region" description="Basic and acidic residues" evidence="1">
    <location>
        <begin position="354"/>
        <end position="364"/>
    </location>
</feature>
<feature type="region of interest" description="Disordered" evidence="1">
    <location>
        <begin position="220"/>
        <end position="247"/>
    </location>
</feature>
<dbReference type="EMBL" id="JAVHJL010000010">
    <property type="protein sequence ID" value="KAK6496781.1"/>
    <property type="molecule type" value="Genomic_DNA"/>
</dbReference>
<evidence type="ECO:0000313" key="3">
    <source>
        <dbReference type="Proteomes" id="UP001370758"/>
    </source>
</evidence>
<keyword evidence="3" id="KW-1185">Reference proteome</keyword>
<dbReference type="Proteomes" id="UP001370758">
    <property type="component" value="Unassembled WGS sequence"/>
</dbReference>
<accession>A0AAV9VW20</accession>
<evidence type="ECO:0000313" key="2">
    <source>
        <dbReference type="EMBL" id="KAK6496781.1"/>
    </source>
</evidence>
<feature type="region of interest" description="Disordered" evidence="1">
    <location>
        <begin position="1"/>
        <end position="21"/>
    </location>
</feature>
<comment type="caution">
    <text evidence="2">The sequence shown here is derived from an EMBL/GenBank/DDBJ whole genome shotgun (WGS) entry which is preliminary data.</text>
</comment>
<name>A0AAV9VW20_9PEZI</name>
<gene>
    <name evidence="2" type="ORF">TWF481_001769</name>
</gene>
<dbReference type="AlphaFoldDB" id="A0AAV9VW20"/>
<organism evidence="2 3">
    <name type="scientific">Arthrobotrys musiformis</name>
    <dbReference type="NCBI Taxonomy" id="47236"/>
    <lineage>
        <taxon>Eukaryota</taxon>
        <taxon>Fungi</taxon>
        <taxon>Dikarya</taxon>
        <taxon>Ascomycota</taxon>
        <taxon>Pezizomycotina</taxon>
        <taxon>Orbiliomycetes</taxon>
        <taxon>Orbiliales</taxon>
        <taxon>Orbiliaceae</taxon>
        <taxon>Arthrobotrys</taxon>
    </lineage>
</organism>
<proteinExistence type="predicted"/>
<reference evidence="2 3" key="1">
    <citation type="submission" date="2023-08" db="EMBL/GenBank/DDBJ databases">
        <authorList>
            <person name="Palmer J.M."/>
        </authorList>
    </citation>
    <scope>NUCLEOTIDE SEQUENCE [LARGE SCALE GENOMIC DNA]</scope>
    <source>
        <strain evidence="2 3">TWF481</strain>
    </source>
</reference>